<reference evidence="4" key="1">
    <citation type="submission" date="2021-06" db="EMBL/GenBank/DDBJ databases">
        <title>Updating the genus Pseudomonas: Description of 43 new species and partition of the Pseudomonas putida group.</title>
        <authorList>
            <person name="Girard L."/>
            <person name="Lood C."/>
            <person name="Vandamme P."/>
            <person name="Rokni-Zadeh H."/>
            <person name="Van Noort V."/>
            <person name="Hofte M."/>
            <person name="Lavigne R."/>
            <person name="De Mot R."/>
        </authorList>
    </citation>
    <scope>NUCLEOTIDE SEQUENCE</scope>
    <source>
        <strain evidence="4">SWRI79</strain>
    </source>
</reference>
<evidence type="ECO:0000259" key="3">
    <source>
        <dbReference type="Pfam" id="PF00149"/>
    </source>
</evidence>
<protein>
    <submittedName>
        <fullName evidence="4">Metallophosphoesterase</fullName>
    </submittedName>
</protein>
<keyword evidence="1" id="KW-0479">Metal-binding</keyword>
<dbReference type="InterPro" id="IPR050884">
    <property type="entry name" value="CNP_phosphodiesterase-III"/>
</dbReference>
<accession>A0ABS6PSY5</accession>
<sequence length="258" mass="27888">MLIAQVTDIHIGVRSDCATAKIANIERLANTFRQISKLQQQPDLIVFTGDITESGSIAEYRAFAENLSADIPCIVLPGNHDLIENMRVVLEPRGIVSNTHFLSRGDTSLLVVGLDSSVQGESHGFLSGDELSRLASTLREHSSTPTLLALHHPPINCGVDRLDRINLTNAVELANVIAPHDQVVGIMTGHYHRAIFAKWNTTAVAVCPSVARPLALNLVSGDICYANGAPGFMLHRWDGECLVSAVVEVELEGSLPRC</sequence>
<organism evidence="4 5">
    <name type="scientific">Pseudomonas farris</name>
    <dbReference type="NCBI Taxonomy" id="2841207"/>
    <lineage>
        <taxon>Bacteria</taxon>
        <taxon>Pseudomonadati</taxon>
        <taxon>Pseudomonadota</taxon>
        <taxon>Gammaproteobacteria</taxon>
        <taxon>Pseudomonadales</taxon>
        <taxon>Pseudomonadaceae</taxon>
        <taxon>Pseudomonas</taxon>
    </lineage>
</organism>
<keyword evidence="2" id="KW-0378">Hydrolase</keyword>
<dbReference type="PANTHER" id="PTHR42988">
    <property type="entry name" value="PHOSPHOHYDROLASE"/>
    <property type="match status" value="1"/>
</dbReference>
<gene>
    <name evidence="4" type="ORF">KVG95_09530</name>
</gene>
<dbReference type="Pfam" id="PF00149">
    <property type="entry name" value="Metallophos"/>
    <property type="match status" value="1"/>
</dbReference>
<dbReference type="PANTHER" id="PTHR42988:SF2">
    <property type="entry name" value="CYCLIC NUCLEOTIDE PHOSPHODIESTERASE CBUA0032-RELATED"/>
    <property type="match status" value="1"/>
</dbReference>
<keyword evidence="5" id="KW-1185">Reference proteome</keyword>
<evidence type="ECO:0000313" key="4">
    <source>
        <dbReference type="EMBL" id="MBV4463578.1"/>
    </source>
</evidence>
<dbReference type="EMBL" id="JAHSTV010000004">
    <property type="protein sequence ID" value="MBV4463578.1"/>
    <property type="molecule type" value="Genomic_DNA"/>
</dbReference>
<dbReference type="InterPro" id="IPR004843">
    <property type="entry name" value="Calcineurin-like_PHP"/>
</dbReference>
<comment type="caution">
    <text evidence="4">The sequence shown here is derived from an EMBL/GenBank/DDBJ whole genome shotgun (WGS) entry which is preliminary data.</text>
</comment>
<proteinExistence type="predicted"/>
<dbReference type="Proteomes" id="UP000886900">
    <property type="component" value="Unassembled WGS sequence"/>
</dbReference>
<evidence type="ECO:0000313" key="5">
    <source>
        <dbReference type="Proteomes" id="UP000886900"/>
    </source>
</evidence>
<feature type="domain" description="Calcineurin-like phosphoesterase" evidence="3">
    <location>
        <begin position="1"/>
        <end position="193"/>
    </location>
</feature>
<name>A0ABS6PSY5_9PSED</name>
<evidence type="ECO:0000256" key="1">
    <source>
        <dbReference type="ARBA" id="ARBA00022723"/>
    </source>
</evidence>
<dbReference type="RefSeq" id="WP_217855947.1">
    <property type="nucleotide sequence ID" value="NZ_JAHSTV010000004.1"/>
</dbReference>
<evidence type="ECO:0000256" key="2">
    <source>
        <dbReference type="ARBA" id="ARBA00022801"/>
    </source>
</evidence>